<dbReference type="STRING" id="415747.SAMN03097708_01304"/>
<dbReference type="CDD" id="cd05360">
    <property type="entry name" value="SDR_c3"/>
    <property type="match status" value="1"/>
</dbReference>
<evidence type="ECO:0000256" key="3">
    <source>
        <dbReference type="RuleBase" id="RU000363"/>
    </source>
</evidence>
<feature type="domain" description="Ketoreductase" evidence="5">
    <location>
        <begin position="5"/>
        <end position="188"/>
    </location>
</feature>
<dbReference type="RefSeq" id="WP_092994197.1">
    <property type="nucleotide sequence ID" value="NZ_FMWD01000003.1"/>
</dbReference>
<dbReference type="NCBIfam" id="NF005495">
    <property type="entry name" value="PRK07109.1"/>
    <property type="match status" value="1"/>
</dbReference>
<sequence length="328" mass="36204">MARSDVVVVTGASAGIGRAAAIEFGRRGCRVALLARGIEGLEGARHEVVHAGGSALVIPADVSDPEQVESAAQRVEGELGQIKIWVNSAMVTVFSAIDDLTPEEIRRVTEVTYLGTVHGTLSALRRMKRHGRGTIVQVGSALSYRSIPLQSAYCGAKFAIRGFTDSLRSELIHDHSPVHITMVQLAAFNTPQFQWSRTHIDRHPQPLPPIFQPELAARGIVFAAYHQRRELWVGGPTLKTIIGSRLLSGYLDRYLADKAYSGQMTDWPLDEERPDNLFHPARGDFGRYGPFDESAKERSLQFWMVTHRSTTWTLAFVVALIVVTVLLL</sequence>
<evidence type="ECO:0000259" key="5">
    <source>
        <dbReference type="SMART" id="SM00822"/>
    </source>
</evidence>
<keyword evidence="4" id="KW-1133">Transmembrane helix</keyword>
<dbReference type="PROSITE" id="PS00061">
    <property type="entry name" value="ADH_SHORT"/>
    <property type="match status" value="1"/>
</dbReference>
<dbReference type="Pfam" id="PF00106">
    <property type="entry name" value="adh_short"/>
    <property type="match status" value="1"/>
</dbReference>
<dbReference type="PRINTS" id="PR00080">
    <property type="entry name" value="SDRFAMILY"/>
</dbReference>
<protein>
    <submittedName>
        <fullName evidence="6">Short-chain dehydrogenase</fullName>
    </submittedName>
</protein>
<keyword evidence="4" id="KW-0812">Transmembrane</keyword>
<dbReference type="GO" id="GO:0016491">
    <property type="term" value="F:oxidoreductase activity"/>
    <property type="evidence" value="ECO:0007669"/>
    <property type="project" value="UniProtKB-KW"/>
</dbReference>
<dbReference type="InterPro" id="IPR036291">
    <property type="entry name" value="NAD(P)-bd_dom_sf"/>
</dbReference>
<keyword evidence="2" id="KW-0560">Oxidoreductase</keyword>
<dbReference type="PANTHER" id="PTHR44196">
    <property type="entry name" value="DEHYDROGENASE/REDUCTASE SDR FAMILY MEMBER 7B"/>
    <property type="match status" value="1"/>
</dbReference>
<dbReference type="EMBL" id="FMWD01000003">
    <property type="protein sequence ID" value="SCZ56208.1"/>
    <property type="molecule type" value="Genomic_DNA"/>
</dbReference>
<dbReference type="InterPro" id="IPR057326">
    <property type="entry name" value="KR_dom"/>
</dbReference>
<proteinExistence type="inferred from homology"/>
<accession>A0A1G5Q3L9</accession>
<dbReference type="PANTHER" id="PTHR44196:SF1">
    <property type="entry name" value="DEHYDROGENASE_REDUCTASE SDR FAMILY MEMBER 7B"/>
    <property type="match status" value="1"/>
</dbReference>
<evidence type="ECO:0000256" key="4">
    <source>
        <dbReference type="SAM" id="Phobius"/>
    </source>
</evidence>
<dbReference type="OrthoDB" id="335726at2"/>
<dbReference type="GO" id="GO:0016020">
    <property type="term" value="C:membrane"/>
    <property type="evidence" value="ECO:0007669"/>
    <property type="project" value="TreeGrafter"/>
</dbReference>
<dbReference type="PRINTS" id="PR00081">
    <property type="entry name" value="GDHRDH"/>
</dbReference>
<dbReference type="InterPro" id="IPR020904">
    <property type="entry name" value="Sc_DH/Rdtase_CS"/>
</dbReference>
<keyword evidence="4" id="KW-0472">Membrane</keyword>
<feature type="transmembrane region" description="Helical" evidence="4">
    <location>
        <begin position="309"/>
        <end position="327"/>
    </location>
</feature>
<organism evidence="6 7">
    <name type="scientific">Thiohalomonas denitrificans</name>
    <dbReference type="NCBI Taxonomy" id="415747"/>
    <lineage>
        <taxon>Bacteria</taxon>
        <taxon>Pseudomonadati</taxon>
        <taxon>Pseudomonadota</taxon>
        <taxon>Gammaproteobacteria</taxon>
        <taxon>Thiohalomonadales</taxon>
        <taxon>Thiohalomonadaceae</taxon>
        <taxon>Thiohalomonas</taxon>
    </lineage>
</organism>
<dbReference type="SUPFAM" id="SSF51735">
    <property type="entry name" value="NAD(P)-binding Rossmann-fold domains"/>
    <property type="match status" value="1"/>
</dbReference>
<evidence type="ECO:0000256" key="1">
    <source>
        <dbReference type="ARBA" id="ARBA00006484"/>
    </source>
</evidence>
<gene>
    <name evidence="6" type="ORF">SAMN03097708_01304</name>
</gene>
<dbReference type="SMART" id="SM00822">
    <property type="entry name" value="PKS_KR"/>
    <property type="match status" value="1"/>
</dbReference>
<dbReference type="Gene3D" id="3.40.50.720">
    <property type="entry name" value="NAD(P)-binding Rossmann-like Domain"/>
    <property type="match status" value="1"/>
</dbReference>
<name>A0A1G5Q3L9_9GAMM</name>
<evidence type="ECO:0000256" key="2">
    <source>
        <dbReference type="ARBA" id="ARBA00023002"/>
    </source>
</evidence>
<reference evidence="6 7" key="1">
    <citation type="submission" date="2016-10" db="EMBL/GenBank/DDBJ databases">
        <authorList>
            <person name="de Groot N.N."/>
        </authorList>
    </citation>
    <scope>NUCLEOTIDE SEQUENCE [LARGE SCALE GENOMIC DNA]</scope>
    <source>
        <strain evidence="6 7">HLD2</strain>
    </source>
</reference>
<keyword evidence="7" id="KW-1185">Reference proteome</keyword>
<evidence type="ECO:0000313" key="6">
    <source>
        <dbReference type="EMBL" id="SCZ56208.1"/>
    </source>
</evidence>
<evidence type="ECO:0000313" key="7">
    <source>
        <dbReference type="Proteomes" id="UP000199648"/>
    </source>
</evidence>
<dbReference type="AlphaFoldDB" id="A0A1G5Q3L9"/>
<dbReference type="Proteomes" id="UP000199648">
    <property type="component" value="Unassembled WGS sequence"/>
</dbReference>
<comment type="similarity">
    <text evidence="1 3">Belongs to the short-chain dehydrogenases/reductases (SDR) family.</text>
</comment>
<dbReference type="InterPro" id="IPR002347">
    <property type="entry name" value="SDR_fam"/>
</dbReference>